<dbReference type="Gene3D" id="3.40.190.10">
    <property type="entry name" value="Periplasmic binding protein-like II"/>
    <property type="match status" value="1"/>
</dbReference>
<organism evidence="2 3">
    <name type="scientific">Lederbergia graminis</name>
    <dbReference type="NCBI Taxonomy" id="735518"/>
    <lineage>
        <taxon>Bacteria</taxon>
        <taxon>Bacillati</taxon>
        <taxon>Bacillota</taxon>
        <taxon>Bacilli</taxon>
        <taxon>Bacillales</taxon>
        <taxon>Bacillaceae</taxon>
        <taxon>Lederbergia</taxon>
    </lineage>
</organism>
<dbReference type="SUPFAM" id="SSF53850">
    <property type="entry name" value="Periplasmic binding protein-like II"/>
    <property type="match status" value="1"/>
</dbReference>
<sequence>MATKKKVIFSVIGLLIIAFVVIMLIGKNKLDDRYAAVLSEAEYDNSISAVEAYISGFQSDSNYYSIMNNWLEDNLPVPDHEHIISYSQIKGGKVLDSSKSEGYGGNVTYLEPNSEISFDIDISKAGLYEIWLDYYVLPETFLTPELEVRVNDESQFNEMNQLRLSVDWELEQLNDDLKYDRYGDELYPKSELVSKWSNSSLVDPNHFFTEPLKFQFNQGKNTVSINLHEGFILLGDVTVKNSKNAVPNYEEYRKIVNDNEDKILDTITVEAENIALKNKQSIRAKYVRDPQITPYKYKNRVLNVLDGYSFGDSGDRVQYDFSVEESGYYNLTFKYSQDTNNGMPTFRRIEIDGAVPFQELEHYRFDYSSSWKNETLQDSDGRNYEIYLEEGKHVITLSINNSSTRDIYHGLLEILEGIDTISREVKNLTGGMVDKEREWRIERYIPEIKDYLQGIASKINIQRTALQNFTGGEDLPVLSELKIAHDMINEFIEDPEDLPHYMNRFSEGESSAYARVKSIMPMLVYNPMHLDKFYFHKDEKLPKPNAGIVTKAIESTKAFVYSFFNPRYNEVAEVDDDTVEIWVNQSRLYVEIMQRMIDEEFTPSTGIKVNLSLLPDENKVILSNAADSTPDAALGISHGRPFELALRGIIEDLSEYDGFYELAEQYNPNTFVPFIYDEGVYAIPETQDVKLLFYRKDIFEFLNEEPPETWNDVVSLIPMLQRYDMSFYTPLGSDSAFKGFDTTTPFIYQFGGTLYDETGSNSVINLDGAYEAFDFMTSLFTVYNMPITTSEFYQNFRNGKSPVGIGDANTYIQLKYAAPELAGQWGVLPIPGIENEDGIIERWDPTYGSTAIIFSESGKKNKAWELIKWWTSADTQSEFSYNIQSTLGNQFLYLTANIEGFEKSAWPSDSKHVILEQWEWIQTVGKVPGDYMVEREISNAWNKVVFERENPRVAIDYAVKTINRELNRKLKEFGYIDVETNELIKPYKVPTIENVENWVRKDGK</sequence>
<feature type="transmembrane region" description="Helical" evidence="1">
    <location>
        <begin position="7"/>
        <end position="26"/>
    </location>
</feature>
<dbReference type="SUPFAM" id="SSF49785">
    <property type="entry name" value="Galactose-binding domain-like"/>
    <property type="match status" value="1"/>
</dbReference>
<protein>
    <submittedName>
        <fullName evidence="2">Extracellular solute-binding protein</fullName>
    </submittedName>
</protein>
<comment type="caution">
    <text evidence="2">The sequence shown here is derived from an EMBL/GenBank/DDBJ whole genome shotgun (WGS) entry which is preliminary data.</text>
</comment>
<keyword evidence="1" id="KW-0472">Membrane</keyword>
<dbReference type="InterPro" id="IPR006059">
    <property type="entry name" value="SBP"/>
</dbReference>
<keyword evidence="1" id="KW-1133">Transmembrane helix</keyword>
<keyword evidence="3" id="KW-1185">Reference proteome</keyword>
<dbReference type="InterPro" id="IPR050490">
    <property type="entry name" value="Bact_solute-bd_prot1"/>
</dbReference>
<dbReference type="RefSeq" id="WP_382348471.1">
    <property type="nucleotide sequence ID" value="NZ_JBHSMC010000003.1"/>
</dbReference>
<dbReference type="PANTHER" id="PTHR43649:SF27">
    <property type="entry name" value="EXTRACELLULAR SOLUTE-BINDING PROTEIN FAMILY 1"/>
    <property type="match status" value="1"/>
</dbReference>
<name>A0ABW0LE10_9BACI</name>
<reference evidence="3" key="1">
    <citation type="journal article" date="2019" name="Int. J. Syst. Evol. Microbiol.">
        <title>The Global Catalogue of Microorganisms (GCM) 10K type strain sequencing project: providing services to taxonomists for standard genome sequencing and annotation.</title>
        <authorList>
            <consortium name="The Broad Institute Genomics Platform"/>
            <consortium name="The Broad Institute Genome Sequencing Center for Infectious Disease"/>
            <person name="Wu L."/>
            <person name="Ma J."/>
        </authorList>
    </citation>
    <scope>NUCLEOTIDE SEQUENCE [LARGE SCALE GENOMIC DNA]</scope>
    <source>
        <strain evidence="3">CGMCC 1.12237</strain>
    </source>
</reference>
<dbReference type="Gene3D" id="2.60.120.260">
    <property type="entry name" value="Galactose-binding domain-like"/>
    <property type="match status" value="2"/>
</dbReference>
<evidence type="ECO:0000313" key="2">
    <source>
        <dbReference type="EMBL" id="MFC5464113.1"/>
    </source>
</evidence>
<dbReference type="Pfam" id="PF01547">
    <property type="entry name" value="SBP_bac_1"/>
    <property type="match status" value="1"/>
</dbReference>
<dbReference type="Proteomes" id="UP001596147">
    <property type="component" value="Unassembled WGS sequence"/>
</dbReference>
<evidence type="ECO:0000256" key="1">
    <source>
        <dbReference type="SAM" id="Phobius"/>
    </source>
</evidence>
<dbReference type="PANTHER" id="PTHR43649">
    <property type="entry name" value="ARABINOSE-BINDING PROTEIN-RELATED"/>
    <property type="match status" value="1"/>
</dbReference>
<dbReference type="InterPro" id="IPR008979">
    <property type="entry name" value="Galactose-bd-like_sf"/>
</dbReference>
<evidence type="ECO:0000313" key="3">
    <source>
        <dbReference type="Proteomes" id="UP001596147"/>
    </source>
</evidence>
<keyword evidence="1" id="KW-0812">Transmembrane</keyword>
<proteinExistence type="predicted"/>
<gene>
    <name evidence="2" type="ORF">ACFPM4_05000</name>
</gene>
<accession>A0ABW0LE10</accession>
<dbReference type="EMBL" id="JBHSMC010000003">
    <property type="protein sequence ID" value="MFC5464113.1"/>
    <property type="molecule type" value="Genomic_DNA"/>
</dbReference>